<comment type="caution">
    <text evidence="2">The sequence shown here is derived from an EMBL/GenBank/DDBJ whole genome shotgun (WGS) entry which is preliminary data.</text>
</comment>
<dbReference type="EMBL" id="RXLQ01000001">
    <property type="protein sequence ID" value="RSZ60765.1"/>
    <property type="molecule type" value="Genomic_DNA"/>
</dbReference>
<keyword evidence="1" id="KW-0472">Membrane</keyword>
<feature type="transmembrane region" description="Helical" evidence="1">
    <location>
        <begin position="87"/>
        <end position="112"/>
    </location>
</feature>
<dbReference type="AlphaFoldDB" id="A0A430HTA3"/>
<name>A0A430HTA3_9BURK</name>
<proteinExistence type="predicted"/>
<dbReference type="OrthoDB" id="8595329at2"/>
<accession>A0A430HTA3</accession>
<keyword evidence="1" id="KW-0812">Transmembrane</keyword>
<evidence type="ECO:0000313" key="3">
    <source>
        <dbReference type="Proteomes" id="UP000278085"/>
    </source>
</evidence>
<protein>
    <submittedName>
        <fullName evidence="2">Uncharacterized protein</fullName>
    </submittedName>
</protein>
<organism evidence="2 3">
    <name type="scientific">Massilia atriviolacea</name>
    <dbReference type="NCBI Taxonomy" id="2495579"/>
    <lineage>
        <taxon>Bacteria</taxon>
        <taxon>Pseudomonadati</taxon>
        <taxon>Pseudomonadota</taxon>
        <taxon>Betaproteobacteria</taxon>
        <taxon>Burkholderiales</taxon>
        <taxon>Oxalobacteraceae</taxon>
        <taxon>Telluria group</taxon>
        <taxon>Massilia</taxon>
    </lineage>
</organism>
<dbReference type="Proteomes" id="UP000278085">
    <property type="component" value="Unassembled WGS sequence"/>
</dbReference>
<keyword evidence="1" id="KW-1133">Transmembrane helix</keyword>
<reference evidence="2 3" key="1">
    <citation type="submission" date="2018-12" db="EMBL/GenBank/DDBJ databases">
        <authorList>
            <person name="Yang E."/>
        </authorList>
    </citation>
    <scope>NUCLEOTIDE SEQUENCE [LARGE SCALE GENOMIC DNA]</scope>
    <source>
        <strain evidence="2 3">SOD</strain>
    </source>
</reference>
<keyword evidence="3" id="KW-1185">Reference proteome</keyword>
<feature type="transmembrane region" description="Helical" evidence="1">
    <location>
        <begin position="61"/>
        <end position="81"/>
    </location>
</feature>
<gene>
    <name evidence="2" type="ORF">EJB06_01090</name>
</gene>
<evidence type="ECO:0000313" key="2">
    <source>
        <dbReference type="EMBL" id="RSZ60765.1"/>
    </source>
</evidence>
<dbReference type="RefSeq" id="WP_126072149.1">
    <property type="nucleotide sequence ID" value="NZ_CP051166.1"/>
</dbReference>
<sequence length="118" mass="13734">MADTPTTEQGADGELPFLTLWYRFLFFDWLFADVGAARNAFERHAALQHNRRMCRYFPVYLRRWSVLTLFGFGMGCLFERAMQASLWPAWFFTCACLTLSGMVVMLVAWAFLANARRN</sequence>
<evidence type="ECO:0000256" key="1">
    <source>
        <dbReference type="SAM" id="Phobius"/>
    </source>
</evidence>